<feature type="region of interest" description="Disordered" evidence="1">
    <location>
        <begin position="1"/>
        <end position="26"/>
    </location>
</feature>
<keyword evidence="3" id="KW-1185">Reference proteome</keyword>
<name>A0AAW1LC46_POPJA</name>
<organism evidence="2 3">
    <name type="scientific">Popillia japonica</name>
    <name type="common">Japanese beetle</name>
    <dbReference type="NCBI Taxonomy" id="7064"/>
    <lineage>
        <taxon>Eukaryota</taxon>
        <taxon>Metazoa</taxon>
        <taxon>Ecdysozoa</taxon>
        <taxon>Arthropoda</taxon>
        <taxon>Hexapoda</taxon>
        <taxon>Insecta</taxon>
        <taxon>Pterygota</taxon>
        <taxon>Neoptera</taxon>
        <taxon>Endopterygota</taxon>
        <taxon>Coleoptera</taxon>
        <taxon>Polyphaga</taxon>
        <taxon>Scarabaeiformia</taxon>
        <taxon>Scarabaeidae</taxon>
        <taxon>Rutelinae</taxon>
        <taxon>Popillia</taxon>
    </lineage>
</organism>
<reference evidence="2 3" key="1">
    <citation type="journal article" date="2024" name="BMC Genomics">
        <title>De novo assembly and annotation of Popillia japonica's genome with initial clues to its potential as an invasive pest.</title>
        <authorList>
            <person name="Cucini C."/>
            <person name="Boschi S."/>
            <person name="Funari R."/>
            <person name="Cardaioli E."/>
            <person name="Iannotti N."/>
            <person name="Marturano G."/>
            <person name="Paoli F."/>
            <person name="Bruttini M."/>
            <person name="Carapelli A."/>
            <person name="Frati F."/>
            <person name="Nardi F."/>
        </authorList>
    </citation>
    <scope>NUCLEOTIDE SEQUENCE [LARGE SCALE GENOMIC DNA]</scope>
    <source>
        <strain evidence="2">DMR45628</strain>
    </source>
</reference>
<feature type="compositionally biased region" description="Basic and acidic residues" evidence="1">
    <location>
        <begin position="11"/>
        <end position="22"/>
    </location>
</feature>
<accession>A0AAW1LC46</accession>
<gene>
    <name evidence="2" type="ORF">QE152_g13772</name>
</gene>
<feature type="region of interest" description="Disordered" evidence="1">
    <location>
        <begin position="64"/>
        <end position="85"/>
    </location>
</feature>
<dbReference type="AlphaFoldDB" id="A0AAW1LC46"/>
<evidence type="ECO:0000313" key="3">
    <source>
        <dbReference type="Proteomes" id="UP001458880"/>
    </source>
</evidence>
<evidence type="ECO:0000313" key="2">
    <source>
        <dbReference type="EMBL" id="KAK9731305.1"/>
    </source>
</evidence>
<dbReference type="Proteomes" id="UP001458880">
    <property type="component" value="Unassembled WGS sequence"/>
</dbReference>
<comment type="caution">
    <text evidence="2">The sequence shown here is derived from an EMBL/GenBank/DDBJ whole genome shotgun (WGS) entry which is preliminary data.</text>
</comment>
<proteinExistence type="predicted"/>
<dbReference type="EMBL" id="JASPKY010000135">
    <property type="protein sequence ID" value="KAK9731305.1"/>
    <property type="molecule type" value="Genomic_DNA"/>
</dbReference>
<evidence type="ECO:0000256" key="1">
    <source>
        <dbReference type="SAM" id="MobiDB-lite"/>
    </source>
</evidence>
<sequence>MGLDNWCKGSSQERHRGQRSNEESAAVAKKLHIRNGASAATPTPSSECGAHYPDLRRKWRPLNGENAFRPSGQLPSGKINAAGQPSEQQDWCFAYSTGT</sequence>
<protein>
    <submittedName>
        <fullName evidence="2">Uncharacterized protein</fullName>
    </submittedName>
</protein>